<reference evidence="5 6" key="1">
    <citation type="submission" date="2019-03" db="EMBL/GenBank/DDBJ databases">
        <title>Genomic Encyclopedia of Type Strains, Phase IV (KMG-IV): sequencing the most valuable type-strain genomes for metagenomic binning, comparative biology and taxonomic classification.</title>
        <authorList>
            <person name="Goeker M."/>
        </authorList>
    </citation>
    <scope>NUCLEOTIDE SEQUENCE [LARGE SCALE GENOMIC DNA]</scope>
    <source>
        <strain evidence="5 6">DSM 19580</strain>
    </source>
</reference>
<dbReference type="NCBIfam" id="NF001238">
    <property type="entry name" value="PRK00211.1"/>
    <property type="match status" value="1"/>
</dbReference>
<keyword evidence="3 4" id="KW-0819">tRNA processing</keyword>
<proteinExistence type="inferred from homology"/>
<dbReference type="Proteomes" id="UP000295719">
    <property type="component" value="Unassembled WGS sequence"/>
</dbReference>
<evidence type="ECO:0000256" key="3">
    <source>
        <dbReference type="ARBA" id="ARBA00022694"/>
    </source>
</evidence>
<dbReference type="PANTHER" id="PTHR38780">
    <property type="entry name" value="PROTEIN TUSC"/>
    <property type="match status" value="1"/>
</dbReference>
<dbReference type="HAMAP" id="MF_00389">
    <property type="entry name" value="Thiourid_synth_C"/>
    <property type="match status" value="1"/>
</dbReference>
<dbReference type="OrthoDB" id="9789418at2"/>
<keyword evidence="6" id="KW-1185">Reference proteome</keyword>
<evidence type="ECO:0000313" key="6">
    <source>
        <dbReference type="Proteomes" id="UP000295719"/>
    </source>
</evidence>
<comment type="caution">
    <text evidence="5">The sequence shown here is derived from an EMBL/GenBank/DDBJ whole genome shotgun (WGS) entry which is preliminary data.</text>
</comment>
<comment type="similarity">
    <text evidence="1 4">Belongs to the DsrF/TusC family.</text>
</comment>
<evidence type="ECO:0000256" key="2">
    <source>
        <dbReference type="ARBA" id="ARBA00022490"/>
    </source>
</evidence>
<accession>A0A4R3YQW7</accession>
<dbReference type="Pfam" id="PF02635">
    <property type="entry name" value="DsrE"/>
    <property type="match status" value="1"/>
</dbReference>
<comment type="subunit">
    <text evidence="4">Heterohexamer, formed by a dimer of trimers. The hexameric TusBCD complex contains 2 copies each of TusB, TusC and TusD. The TusBCD complex interacts with TusE.</text>
</comment>
<dbReference type="SUPFAM" id="SSF75169">
    <property type="entry name" value="DsrEFH-like"/>
    <property type="match status" value="1"/>
</dbReference>
<keyword evidence="2 4" id="KW-0963">Cytoplasm</keyword>
<dbReference type="GO" id="GO:0005737">
    <property type="term" value="C:cytoplasm"/>
    <property type="evidence" value="ECO:0007669"/>
    <property type="project" value="UniProtKB-SubCell"/>
</dbReference>
<organism evidence="5 6">
    <name type="scientific">Biostraticola tofi</name>
    <dbReference type="NCBI Taxonomy" id="466109"/>
    <lineage>
        <taxon>Bacteria</taxon>
        <taxon>Pseudomonadati</taxon>
        <taxon>Pseudomonadota</taxon>
        <taxon>Gammaproteobacteria</taxon>
        <taxon>Enterobacterales</taxon>
        <taxon>Bruguierivoracaceae</taxon>
        <taxon>Biostraticola</taxon>
    </lineage>
</organism>
<dbReference type="EMBL" id="SMCR01000008">
    <property type="protein sequence ID" value="TCV93624.1"/>
    <property type="molecule type" value="Genomic_DNA"/>
</dbReference>
<evidence type="ECO:0000256" key="1">
    <source>
        <dbReference type="ARBA" id="ARBA00005996"/>
    </source>
</evidence>
<name>A0A4R3YQW7_9GAMM</name>
<dbReference type="InterPro" id="IPR017462">
    <property type="entry name" value="Sulphur_relay_TusC/DsrF"/>
</dbReference>
<dbReference type="RefSeq" id="WP_131866335.1">
    <property type="nucleotide sequence ID" value="NZ_SMCR01000008.1"/>
</dbReference>
<dbReference type="GO" id="GO:0008033">
    <property type="term" value="P:tRNA processing"/>
    <property type="evidence" value="ECO:0007669"/>
    <property type="project" value="UniProtKB-UniRule"/>
</dbReference>
<comment type="function">
    <text evidence="4">Part of a sulfur-relay system required for 2-thiolation of 5-methylaminomethyl-2-thiouridine (mnm(5)s(2)U) at tRNA wobble positions.</text>
</comment>
<dbReference type="Gene3D" id="3.40.1260.10">
    <property type="entry name" value="DsrEFH-like"/>
    <property type="match status" value="1"/>
</dbReference>
<sequence>MNRIAVVFTHAPHGIAAGREGLDAVLAFSALTDEIGVFFIADGVLCLLPEQQPEKILARNFIATFGVLPVYDIDQCYICAASLAERGLASVTQWVLDARILPPVEWRQQLSGYDRIVTF</sequence>
<dbReference type="NCBIfam" id="TIGR03010">
    <property type="entry name" value="sulf_tusC_dsrF"/>
    <property type="match status" value="1"/>
</dbReference>
<evidence type="ECO:0000313" key="5">
    <source>
        <dbReference type="EMBL" id="TCV93624.1"/>
    </source>
</evidence>
<dbReference type="InterPro" id="IPR027396">
    <property type="entry name" value="DsrEFH-like"/>
</dbReference>
<dbReference type="InterPro" id="IPR037450">
    <property type="entry name" value="Sulphur_relay_TusC"/>
</dbReference>
<dbReference type="PANTHER" id="PTHR38780:SF1">
    <property type="entry name" value="PROTEIN TUSC"/>
    <property type="match status" value="1"/>
</dbReference>
<evidence type="ECO:0000256" key="4">
    <source>
        <dbReference type="HAMAP-Rule" id="MF_00389"/>
    </source>
</evidence>
<dbReference type="InterPro" id="IPR003787">
    <property type="entry name" value="Sulphur_relay_DsrE/F-like"/>
</dbReference>
<protein>
    <recommendedName>
        <fullName evidence="4">Protein TusC</fullName>
    </recommendedName>
    <alternativeName>
        <fullName evidence="4">tRNA 2-thiouridine synthesizing protein C</fullName>
    </alternativeName>
</protein>
<comment type="subcellular location">
    <subcellularLocation>
        <location evidence="4">Cytoplasm</location>
    </subcellularLocation>
</comment>
<gene>
    <name evidence="4" type="primary">tusC</name>
    <name evidence="5" type="ORF">EDC52_1086</name>
</gene>
<dbReference type="AlphaFoldDB" id="A0A4R3YQW7"/>